<dbReference type="PANTHER" id="PTHR47969">
    <property type="entry name" value="CHROMOSOME-ASSOCIATED KINESIN KIF4A-RELATED"/>
    <property type="match status" value="1"/>
</dbReference>
<sequence>MSMAMRRRSSVGPSNLGLVGANSSNGNGASAEAAPTSVQVAVRIRPVTAHDLESIPTRWRKLVVAPTSSNTLSVEPGGPPAEGATPASFASHSAKKQSFAFDRVLNSDDDQTQVYATVQSLVPRFLEGYNATILAYGQTSSGKSYTMGTSAGDLDFESLVAGQSPDPQLGIIPRAVAQIFSHIKASQARSGAIQYSAKASFIEIYNEDLIDLLADDPGSTHVQIREDKQGHIIWSGLREVKVNGVADVMNYLLQGSSVRRTHETDMNAQSSRSHAIFSLTLVQRKFVGSGPPPPPSAAHGIRPASTMLGGRTTPTGRATPSGRSPSSGLPRPQSGIPTPGRSLASPTPGSRSGTPSAYGSGGLRPVSMIAGRSSSPLPDDGAGGSAGGGEWVTITSKFHFVDLAGSERLKRTAAVGDRAKEGISINAGLHALGNVISALGDPAKAKKTTHIPYRDSKLTRLLQDSLGGNAHTLMIACVSPTEYNVSETVNTLQYANRARNIKNKAELNEVEAGWEDVEHLQNLVIKLRKELTAIKGAKAGTPGSAAALRAIDQKEEIEWRDKYAALSQKNTQLTTELTKLQQLTRDREADKADEDFLAAAEPIIVEYEKTVDALEGQINLMKAALAHTEDLIADQETRLADETARAATAEQDLEMRETVIAQLQARLGKLQDRESSNDGYVRDLESRLQNASSKGDADEQVVSELRKEVVRLRETESTTEQYVKDLEVRLAKADEATSQLQALVQRLESDIARREEAYKELSARLELLDTGKANKELLEELDARDHKLLELERRLDETVAERDDVVRERGKLNDTAASHELERGRLEDKLREAEAAAAAAVAASAAIGTATVREVTPGSGNVSPDQTAQIAALRAELQEVKDTESKIRAEHETLNQSYRDSLAEIHELNSQVEEAKLHRGAPMTPLQGHSPEEDDDLEVLAGSSEAGEEKPLANADELRRRRSLQFSPTLQRASKSNANRPESLLLDSQSLSRRSSGTFLGYNPRERTPREATSATTQTTPRSTAFASTGTETEEGEAVTDLKQASRARSVSQSLSPAFYSAGGPRPLSLSRSGSMLPTPARASTPNGEAPNSASSDRQVASLKKEVLRLQEVLRERDEEIGELERASKTQPAMLVRSEQQSARGSSDTSADSDNESRFVDSHSRPASNSGLRTPPTLTSAPSETDFNAFKQLIEETREHSGQDSAEALSLDELMRSMARKETIHRERIEQLSTELSTRERDLVSLRQLSQDQTANMLMEIEDLRTQLGARETPSTPRNAPEALQHKEHLAVPSVATAPANVVTEDINALRREIENSKLELATKEQQFVAQLQSARDEHAAALASHATARESQDAETAHLHTEALARQAEEHHEAAQRVLVEHQQALDALRQDHAAAAASIGEDATRQAQAQHAAHVVELKREHEGALGELTLTHDAKLKELATQHAAELAAAVAAVHEEHTRSLDESEADTQTRHRDALAALETSHQSKLESVVAQHAQTQAELLESHERTLNTEVSKARSEADDAAAQRYRAQMDELNATHDARVRDLEEATKALREDHAVNMQNARDELQQVHSGALSDLAASHEQAVQLARSEASASLESGHNSILEALTLEHGAALKAVEARLAEAHAQFTKAQGEHAEARKVLQDEHSTALSRAIAERDELHASHASTQQQLVELRNAHAKRLAALGDEHKASVATLQSAHQQLTEERDAAHAAYDELNSAHEQLREQNPHEVELLRSELSETSDALVTLEQALTEAQEERNRFEAELEALKTSVAAPSNGHLNATESLRKDLDRANAGLANVRSDLLRSKSEIQGLLEERARQDSLLRETQIKLTIAETRGSRSRDGEALSASSSLDNTTTEASHGGRRSPLPRKSSDDATAGKLGSNAAKPPPLGPPPNMPPPPTPSSGAGSATPTQRSSAGLRASASSSITRADSPDALTRSSSITSHTTSSPSLNGLAQSDPKTAKLLTEQAEEIKSLVAQLNHCEQDLQANIDLVATLEAALNDSERNLRKSRVQLSEVTRERDRFSAQTEELREQADAAQREADAARSSVIAEKQELQDKFQREKEAKESAKQALAARMDELTKKKGRSKLMCI</sequence>
<feature type="compositionally biased region" description="Low complexity" evidence="8">
    <location>
        <begin position="14"/>
        <end position="34"/>
    </location>
</feature>
<evidence type="ECO:0000256" key="1">
    <source>
        <dbReference type="ARBA" id="ARBA00004496"/>
    </source>
</evidence>
<dbReference type="Gene3D" id="1.20.5.170">
    <property type="match status" value="1"/>
</dbReference>
<feature type="coiled-coil region" evidence="7">
    <location>
        <begin position="563"/>
        <end position="673"/>
    </location>
</feature>
<feature type="compositionally biased region" description="Low complexity" evidence="8">
    <location>
        <begin position="345"/>
        <end position="356"/>
    </location>
</feature>
<protein>
    <submittedName>
        <fullName evidence="10">Kinesin-domain-containing protein</fullName>
    </submittedName>
</protein>
<evidence type="ECO:0000256" key="7">
    <source>
        <dbReference type="SAM" id="Coils"/>
    </source>
</evidence>
<name>A0A316WG35_9BASI</name>
<dbReference type="GeneID" id="37037657"/>
<dbReference type="Pfam" id="PF00225">
    <property type="entry name" value="Kinesin"/>
    <property type="match status" value="2"/>
</dbReference>
<gene>
    <name evidence="10" type="ORF">IE81DRAFT_344220</name>
</gene>
<feature type="compositionally biased region" description="Polar residues" evidence="8">
    <location>
        <begin position="1047"/>
        <end position="1056"/>
    </location>
</feature>
<dbReference type="STRING" id="1522189.A0A316WG35"/>
<comment type="subcellular location">
    <subcellularLocation>
        <location evidence="1">Cytoplasm</location>
    </subcellularLocation>
</comment>
<organism evidence="10 11">
    <name type="scientific">Ceraceosorus guamensis</name>
    <dbReference type="NCBI Taxonomy" id="1522189"/>
    <lineage>
        <taxon>Eukaryota</taxon>
        <taxon>Fungi</taxon>
        <taxon>Dikarya</taxon>
        <taxon>Basidiomycota</taxon>
        <taxon>Ustilaginomycotina</taxon>
        <taxon>Exobasidiomycetes</taxon>
        <taxon>Ceraceosorales</taxon>
        <taxon>Ceraceosoraceae</taxon>
        <taxon>Ceraceosorus</taxon>
    </lineage>
</organism>
<evidence type="ECO:0000313" key="10">
    <source>
        <dbReference type="EMBL" id="PWN46165.1"/>
    </source>
</evidence>
<feature type="compositionally biased region" description="Polar residues" evidence="8">
    <location>
        <begin position="1138"/>
        <end position="1152"/>
    </location>
</feature>
<dbReference type="SUPFAM" id="SSF57997">
    <property type="entry name" value="Tropomyosin"/>
    <property type="match status" value="1"/>
</dbReference>
<feature type="compositionally biased region" description="Basic and acidic residues" evidence="8">
    <location>
        <begin position="947"/>
        <end position="959"/>
    </location>
</feature>
<feature type="region of interest" description="Disordered" evidence="8">
    <location>
        <begin position="1122"/>
        <end position="1184"/>
    </location>
</feature>
<keyword evidence="6" id="KW-0505">Motor protein</keyword>
<feature type="coiled-coil region" evidence="7">
    <location>
        <begin position="1707"/>
        <end position="1780"/>
    </location>
</feature>
<dbReference type="PROSITE" id="PS50067">
    <property type="entry name" value="KINESIN_MOTOR_2"/>
    <property type="match status" value="1"/>
</dbReference>
<feature type="compositionally biased region" description="Basic and acidic residues" evidence="8">
    <location>
        <begin position="2040"/>
        <end position="2057"/>
    </location>
</feature>
<dbReference type="OrthoDB" id="3176171at2759"/>
<dbReference type="SUPFAM" id="SSF52540">
    <property type="entry name" value="P-loop containing nucleoside triphosphate hydrolases"/>
    <property type="match status" value="1"/>
</dbReference>
<feature type="compositionally biased region" description="Low complexity" evidence="8">
    <location>
        <begin position="983"/>
        <end position="996"/>
    </location>
</feature>
<keyword evidence="5 7" id="KW-0175">Coiled coil</keyword>
<keyword evidence="4 6" id="KW-0067">ATP-binding</keyword>
<reference evidence="10 11" key="1">
    <citation type="journal article" date="2018" name="Mol. Biol. Evol.">
        <title>Broad Genomic Sampling Reveals a Smut Pathogenic Ancestry of the Fungal Clade Ustilaginomycotina.</title>
        <authorList>
            <person name="Kijpornyongpan T."/>
            <person name="Mondo S.J."/>
            <person name="Barry K."/>
            <person name="Sandor L."/>
            <person name="Lee J."/>
            <person name="Lipzen A."/>
            <person name="Pangilinan J."/>
            <person name="LaButti K."/>
            <person name="Hainaut M."/>
            <person name="Henrissat B."/>
            <person name="Grigoriev I.V."/>
            <person name="Spatafora J.W."/>
            <person name="Aime M.C."/>
        </authorList>
    </citation>
    <scope>NUCLEOTIDE SEQUENCE [LARGE SCALE GENOMIC DNA]</scope>
    <source>
        <strain evidence="10 11">MCA 4658</strain>
    </source>
</reference>
<dbReference type="InterPro" id="IPR027417">
    <property type="entry name" value="P-loop_NTPase"/>
</dbReference>
<feature type="compositionally biased region" description="Polar residues" evidence="8">
    <location>
        <begin position="964"/>
        <end position="980"/>
    </location>
</feature>
<evidence type="ECO:0000256" key="3">
    <source>
        <dbReference type="ARBA" id="ARBA00022741"/>
    </source>
</evidence>
<feature type="domain" description="Kinesin motor" evidence="9">
    <location>
        <begin position="37"/>
        <end position="501"/>
    </location>
</feature>
<dbReference type="EMBL" id="KZ819352">
    <property type="protein sequence ID" value="PWN46165.1"/>
    <property type="molecule type" value="Genomic_DNA"/>
</dbReference>
<dbReference type="Gene3D" id="3.40.850.10">
    <property type="entry name" value="Kinesin motor domain"/>
    <property type="match status" value="1"/>
</dbReference>
<feature type="compositionally biased region" description="Polar residues" evidence="8">
    <location>
        <begin position="1070"/>
        <end position="1099"/>
    </location>
</feature>
<dbReference type="InterPro" id="IPR019821">
    <property type="entry name" value="Kinesin_motor_CS"/>
</dbReference>
<comment type="similarity">
    <text evidence="6">Belongs to the TRAFAC class myosin-kinesin ATPase superfamily. Kinesin family.</text>
</comment>
<feature type="binding site" evidence="6">
    <location>
        <begin position="137"/>
        <end position="144"/>
    </location>
    <ligand>
        <name>ATP</name>
        <dbReference type="ChEBI" id="CHEBI:30616"/>
    </ligand>
</feature>
<dbReference type="InParanoid" id="A0A316WG35"/>
<feature type="compositionally biased region" description="Low complexity" evidence="8">
    <location>
        <begin position="1949"/>
        <end position="1963"/>
    </location>
</feature>
<feature type="region of interest" description="Disordered" evidence="8">
    <location>
        <begin position="1845"/>
        <end position="1972"/>
    </location>
</feature>
<feature type="region of interest" description="Disordered" evidence="8">
    <location>
        <begin position="943"/>
        <end position="1101"/>
    </location>
</feature>
<feature type="compositionally biased region" description="Low complexity" evidence="8">
    <location>
        <begin position="1011"/>
        <end position="1031"/>
    </location>
</feature>
<dbReference type="PRINTS" id="PR00380">
    <property type="entry name" value="KINESINHEAVY"/>
</dbReference>
<dbReference type="Proteomes" id="UP000245783">
    <property type="component" value="Unassembled WGS sequence"/>
</dbReference>
<dbReference type="GO" id="GO:0005737">
    <property type="term" value="C:cytoplasm"/>
    <property type="evidence" value="ECO:0007669"/>
    <property type="project" value="UniProtKB-SubCell"/>
</dbReference>
<evidence type="ECO:0000256" key="6">
    <source>
        <dbReference type="PROSITE-ProRule" id="PRU00283"/>
    </source>
</evidence>
<feature type="region of interest" description="Disordered" evidence="8">
    <location>
        <begin position="69"/>
        <end position="89"/>
    </location>
</feature>
<dbReference type="GO" id="GO:0003777">
    <property type="term" value="F:microtubule motor activity"/>
    <property type="evidence" value="ECO:0007669"/>
    <property type="project" value="InterPro"/>
</dbReference>
<dbReference type="InterPro" id="IPR027640">
    <property type="entry name" value="Kinesin-like_fam"/>
</dbReference>
<feature type="coiled-coil region" evidence="7">
    <location>
        <begin position="1300"/>
        <end position="1327"/>
    </location>
</feature>
<dbReference type="GO" id="GO:0051231">
    <property type="term" value="P:spindle elongation"/>
    <property type="evidence" value="ECO:0007669"/>
    <property type="project" value="TreeGrafter"/>
</dbReference>
<evidence type="ECO:0000259" key="9">
    <source>
        <dbReference type="PROSITE" id="PS50067"/>
    </source>
</evidence>
<feature type="compositionally biased region" description="Pro residues" evidence="8">
    <location>
        <begin position="1898"/>
        <end position="1914"/>
    </location>
</feature>
<dbReference type="GO" id="GO:0007052">
    <property type="term" value="P:mitotic spindle organization"/>
    <property type="evidence" value="ECO:0007669"/>
    <property type="project" value="TreeGrafter"/>
</dbReference>
<keyword evidence="3 6" id="KW-0547">Nucleotide-binding</keyword>
<dbReference type="InterPro" id="IPR001752">
    <property type="entry name" value="Kinesin_motor_dom"/>
</dbReference>
<dbReference type="RefSeq" id="XP_025373325.1">
    <property type="nucleotide sequence ID" value="XM_025515787.1"/>
</dbReference>
<dbReference type="InterPro" id="IPR036961">
    <property type="entry name" value="Kinesin_motor_dom_sf"/>
</dbReference>
<feature type="region of interest" description="Disordered" evidence="8">
    <location>
        <begin position="915"/>
        <end position="934"/>
    </location>
</feature>
<feature type="region of interest" description="Disordered" evidence="8">
    <location>
        <begin position="286"/>
        <end position="388"/>
    </location>
</feature>
<evidence type="ECO:0000256" key="5">
    <source>
        <dbReference type="ARBA" id="ARBA00023054"/>
    </source>
</evidence>
<feature type="coiled-coil region" evidence="7">
    <location>
        <begin position="723"/>
        <end position="843"/>
    </location>
</feature>
<dbReference type="GO" id="GO:0008017">
    <property type="term" value="F:microtubule binding"/>
    <property type="evidence" value="ECO:0007669"/>
    <property type="project" value="InterPro"/>
</dbReference>
<feature type="region of interest" description="Disordered" evidence="8">
    <location>
        <begin position="1"/>
        <end position="34"/>
    </location>
</feature>
<evidence type="ECO:0000256" key="2">
    <source>
        <dbReference type="ARBA" id="ARBA00022490"/>
    </source>
</evidence>
<accession>A0A316WG35</accession>
<dbReference type="PANTHER" id="PTHR47969:SF15">
    <property type="entry name" value="CHROMOSOME-ASSOCIATED KINESIN KIF4A-RELATED"/>
    <property type="match status" value="1"/>
</dbReference>
<feature type="compositionally biased region" description="Low complexity" evidence="8">
    <location>
        <begin position="1915"/>
        <end position="1938"/>
    </location>
</feature>
<feature type="region of interest" description="Disordered" evidence="8">
    <location>
        <begin position="2040"/>
        <end position="2063"/>
    </location>
</feature>
<proteinExistence type="inferred from homology"/>
<evidence type="ECO:0000256" key="4">
    <source>
        <dbReference type="ARBA" id="ARBA00022840"/>
    </source>
</evidence>
<evidence type="ECO:0000313" key="11">
    <source>
        <dbReference type="Proteomes" id="UP000245783"/>
    </source>
</evidence>
<feature type="compositionally biased region" description="Polar residues" evidence="8">
    <location>
        <begin position="1165"/>
        <end position="1184"/>
    </location>
</feature>
<dbReference type="GO" id="GO:0007018">
    <property type="term" value="P:microtubule-based movement"/>
    <property type="evidence" value="ECO:0007669"/>
    <property type="project" value="InterPro"/>
</dbReference>
<dbReference type="PROSITE" id="PS00411">
    <property type="entry name" value="KINESIN_MOTOR_1"/>
    <property type="match status" value="1"/>
</dbReference>
<keyword evidence="2" id="KW-0963">Cytoplasm</keyword>
<dbReference type="GO" id="GO:0005524">
    <property type="term" value="F:ATP binding"/>
    <property type="evidence" value="ECO:0007669"/>
    <property type="project" value="UniProtKB-UniRule"/>
</dbReference>
<keyword evidence="11" id="KW-1185">Reference proteome</keyword>
<feature type="compositionally biased region" description="Polar residues" evidence="8">
    <location>
        <begin position="1858"/>
        <end position="1870"/>
    </location>
</feature>
<feature type="compositionally biased region" description="Basic and acidic residues" evidence="8">
    <location>
        <begin position="1155"/>
        <end position="1164"/>
    </location>
</feature>
<evidence type="ECO:0000256" key="8">
    <source>
        <dbReference type="SAM" id="MobiDB-lite"/>
    </source>
</evidence>
<dbReference type="SMART" id="SM00129">
    <property type="entry name" value="KISc"/>
    <property type="match status" value="1"/>
</dbReference>
<feature type="coiled-coil region" evidence="7">
    <location>
        <begin position="1366"/>
        <end position="1393"/>
    </location>
</feature>
<dbReference type="GO" id="GO:0005875">
    <property type="term" value="C:microtubule associated complex"/>
    <property type="evidence" value="ECO:0007669"/>
    <property type="project" value="TreeGrafter"/>
</dbReference>
<feature type="compositionally biased region" description="Low complexity" evidence="8">
    <location>
        <begin position="309"/>
        <end position="335"/>
    </location>
</feature>